<feature type="compositionally biased region" description="Basic residues" evidence="1">
    <location>
        <begin position="212"/>
        <end position="227"/>
    </location>
</feature>
<evidence type="ECO:0000259" key="2">
    <source>
        <dbReference type="Pfam" id="PF20710"/>
    </source>
</evidence>
<feature type="region of interest" description="Disordered" evidence="1">
    <location>
        <begin position="200"/>
        <end position="269"/>
    </location>
</feature>
<sequence>MSAANGADTEKNKRTLGRTTIDRNQSPSSKHNNVRINSDITRVNPFSPPTSNVYTMTPNPMTPGGFTQATNGHSVTGPRINDWATRVVHIPHPHPHDVLCGRGGGINAHPGNKVFRDWISLEKDNYNLAPNKVEKAHYAMSIVNKVRTLNPPGRFLQRDTEIIRGGTSFSSGTGSQNLLGPWVEIDEAKAMAKTSQALREGAPSIRAAAHARVTKKKIRHKSAKAKSSRPSSSAHRKNTPDIRNTVSAVNIAPTPSGPLSNVSSHGSGRYSADVSSRFTSPSNMYFNNHVPREFMAPRPDMTNNAWVDSGVRIGDNGVRTGDPQKMLTAEEQVLYRLAFSTTPPPETPNLMSGTPPTSTLPPESMFKLPEPRHFARGNSLSLSDTGGNLDSNHADIREFHNPFVNDEDMLKSFGYLNGNRNTNIGKGWVHRAPEKNPLNRTLTGLSSNSDMGGLSALLNSSAESRANGNVASRSSSSFSTYEFPDLLEGTGQEGSLDFNEGMKEVYDVAHSDTNSEQGNVLSNILYQYHNHGTDSTKPNLCRLPKSDNHHQPQMSGFCQ</sequence>
<gene>
    <name evidence="3" type="ORF">ASEP1449_LOCUS12257</name>
</gene>
<evidence type="ECO:0000313" key="3">
    <source>
        <dbReference type="EMBL" id="CAD9820424.1"/>
    </source>
</evidence>
<reference evidence="3" key="1">
    <citation type="submission" date="2021-01" db="EMBL/GenBank/DDBJ databases">
        <authorList>
            <person name="Corre E."/>
            <person name="Pelletier E."/>
            <person name="Niang G."/>
            <person name="Scheremetjew M."/>
            <person name="Finn R."/>
            <person name="Kale V."/>
            <person name="Holt S."/>
            <person name="Cochrane G."/>
            <person name="Meng A."/>
            <person name="Brown T."/>
            <person name="Cohen L."/>
        </authorList>
    </citation>
    <scope>NUCLEOTIDE SEQUENCE</scope>
    <source>
        <strain evidence="3">CCMP2084</strain>
    </source>
</reference>
<accession>A0A7S2XQ16</accession>
<protein>
    <recommendedName>
        <fullName evidence="2">DUF6824 domain-containing protein</fullName>
    </recommendedName>
</protein>
<feature type="region of interest" description="Disordered" evidence="1">
    <location>
        <begin position="537"/>
        <end position="559"/>
    </location>
</feature>
<organism evidence="3">
    <name type="scientific">Attheya septentrionalis</name>
    <dbReference type="NCBI Taxonomy" id="420275"/>
    <lineage>
        <taxon>Eukaryota</taxon>
        <taxon>Sar</taxon>
        <taxon>Stramenopiles</taxon>
        <taxon>Ochrophyta</taxon>
        <taxon>Bacillariophyta</taxon>
        <taxon>Coscinodiscophyceae</taxon>
        <taxon>Chaetocerotophycidae</taxon>
        <taxon>Chaetocerotales</taxon>
        <taxon>Attheyaceae</taxon>
        <taxon>Attheya</taxon>
    </lineage>
</organism>
<feature type="domain" description="DUF6824" evidence="2">
    <location>
        <begin position="97"/>
        <end position="200"/>
    </location>
</feature>
<proteinExistence type="predicted"/>
<evidence type="ECO:0000256" key="1">
    <source>
        <dbReference type="SAM" id="MobiDB-lite"/>
    </source>
</evidence>
<feature type="region of interest" description="Disordered" evidence="1">
    <location>
        <begin position="1"/>
        <end position="49"/>
    </location>
</feature>
<feature type="compositionally biased region" description="Polar residues" evidence="1">
    <location>
        <begin position="257"/>
        <end position="266"/>
    </location>
</feature>
<dbReference type="AlphaFoldDB" id="A0A7S2XQ16"/>
<dbReference type="EMBL" id="HBHQ01018302">
    <property type="protein sequence ID" value="CAD9820424.1"/>
    <property type="molecule type" value="Transcribed_RNA"/>
</dbReference>
<name>A0A7S2XQ16_9STRA</name>
<dbReference type="InterPro" id="IPR049227">
    <property type="entry name" value="DUF6824"/>
</dbReference>
<feature type="compositionally biased region" description="Polar residues" evidence="1">
    <location>
        <begin position="22"/>
        <end position="41"/>
    </location>
</feature>
<dbReference type="Pfam" id="PF20710">
    <property type="entry name" value="DUF6824"/>
    <property type="match status" value="1"/>
</dbReference>